<sequence>MPGVDDPWNAARQRVAQQAYYLRTPLIPAPGICYVCRGPADSKWTRCYQCEQHLRLAQAGVADTVVPISYAVKGQQHAHALAAYKSAYASGDVQTNLLALLLVFLADHYGCLAKAAHTKQLTHAAVVSSTRRRPGEHPLRALIGDRIRFPWVHTWWRIASFPQIFGNFELTGST</sequence>
<accession>A0ABP4BGZ7</accession>
<evidence type="ECO:0000313" key="2">
    <source>
        <dbReference type="Proteomes" id="UP001501578"/>
    </source>
</evidence>
<reference evidence="2" key="1">
    <citation type="journal article" date="2019" name="Int. J. Syst. Evol. Microbiol.">
        <title>The Global Catalogue of Microorganisms (GCM) 10K type strain sequencing project: providing services to taxonomists for standard genome sequencing and annotation.</title>
        <authorList>
            <consortium name="The Broad Institute Genomics Platform"/>
            <consortium name="The Broad Institute Genome Sequencing Center for Infectious Disease"/>
            <person name="Wu L."/>
            <person name="Ma J."/>
        </authorList>
    </citation>
    <scope>NUCLEOTIDE SEQUENCE [LARGE SCALE GENOMIC DNA]</scope>
    <source>
        <strain evidence="2">JCM 11136</strain>
    </source>
</reference>
<gene>
    <name evidence="1" type="ORF">GCM10009560_71060</name>
</gene>
<comment type="caution">
    <text evidence="1">The sequence shown here is derived from an EMBL/GenBank/DDBJ whole genome shotgun (WGS) entry which is preliminary data.</text>
</comment>
<name>A0ABP4BGZ7_9ACTN</name>
<dbReference type="EMBL" id="BAAAHQ010000048">
    <property type="protein sequence ID" value="GAA0950940.1"/>
    <property type="molecule type" value="Genomic_DNA"/>
</dbReference>
<evidence type="ECO:0000313" key="1">
    <source>
        <dbReference type="EMBL" id="GAA0950940.1"/>
    </source>
</evidence>
<dbReference type="Proteomes" id="UP001501578">
    <property type="component" value="Unassembled WGS sequence"/>
</dbReference>
<protein>
    <submittedName>
        <fullName evidence="1">Uncharacterized protein</fullName>
    </submittedName>
</protein>
<proteinExistence type="predicted"/>
<organism evidence="1 2">
    <name type="scientific">Nonomuraea longicatena</name>
    <dbReference type="NCBI Taxonomy" id="83682"/>
    <lineage>
        <taxon>Bacteria</taxon>
        <taxon>Bacillati</taxon>
        <taxon>Actinomycetota</taxon>
        <taxon>Actinomycetes</taxon>
        <taxon>Streptosporangiales</taxon>
        <taxon>Streptosporangiaceae</taxon>
        <taxon>Nonomuraea</taxon>
    </lineage>
</organism>
<keyword evidence="2" id="KW-1185">Reference proteome</keyword>